<evidence type="ECO:0000313" key="2">
    <source>
        <dbReference type="Proteomes" id="UP001218218"/>
    </source>
</evidence>
<dbReference type="EMBL" id="JARIHO010000015">
    <property type="protein sequence ID" value="KAJ7349800.1"/>
    <property type="molecule type" value="Genomic_DNA"/>
</dbReference>
<protein>
    <submittedName>
        <fullName evidence="1">Uncharacterized protein</fullName>
    </submittedName>
</protein>
<dbReference type="Proteomes" id="UP001218218">
    <property type="component" value="Unassembled WGS sequence"/>
</dbReference>
<reference evidence="1" key="1">
    <citation type="submission" date="2023-03" db="EMBL/GenBank/DDBJ databases">
        <title>Massive genome expansion in bonnet fungi (Mycena s.s.) driven by repeated elements and novel gene families across ecological guilds.</title>
        <authorList>
            <consortium name="Lawrence Berkeley National Laboratory"/>
            <person name="Harder C.B."/>
            <person name="Miyauchi S."/>
            <person name="Viragh M."/>
            <person name="Kuo A."/>
            <person name="Thoen E."/>
            <person name="Andreopoulos B."/>
            <person name="Lu D."/>
            <person name="Skrede I."/>
            <person name="Drula E."/>
            <person name="Henrissat B."/>
            <person name="Morin E."/>
            <person name="Kohler A."/>
            <person name="Barry K."/>
            <person name="LaButti K."/>
            <person name="Morin E."/>
            <person name="Salamov A."/>
            <person name="Lipzen A."/>
            <person name="Mereny Z."/>
            <person name="Hegedus B."/>
            <person name="Baldrian P."/>
            <person name="Stursova M."/>
            <person name="Weitz H."/>
            <person name="Taylor A."/>
            <person name="Grigoriev I.V."/>
            <person name="Nagy L.G."/>
            <person name="Martin F."/>
            <person name="Kauserud H."/>
        </authorList>
    </citation>
    <scope>NUCLEOTIDE SEQUENCE</scope>
    <source>
        <strain evidence="1">CBHHK002</strain>
    </source>
</reference>
<name>A0AAD7A581_9AGAR</name>
<organism evidence="1 2">
    <name type="scientific">Mycena albidolilacea</name>
    <dbReference type="NCBI Taxonomy" id="1033008"/>
    <lineage>
        <taxon>Eukaryota</taxon>
        <taxon>Fungi</taxon>
        <taxon>Dikarya</taxon>
        <taxon>Basidiomycota</taxon>
        <taxon>Agaricomycotina</taxon>
        <taxon>Agaricomycetes</taxon>
        <taxon>Agaricomycetidae</taxon>
        <taxon>Agaricales</taxon>
        <taxon>Marasmiineae</taxon>
        <taxon>Mycenaceae</taxon>
        <taxon>Mycena</taxon>
    </lineage>
</organism>
<keyword evidence="2" id="KW-1185">Reference proteome</keyword>
<comment type="caution">
    <text evidence="1">The sequence shown here is derived from an EMBL/GenBank/DDBJ whole genome shotgun (WGS) entry which is preliminary data.</text>
</comment>
<evidence type="ECO:0000313" key="1">
    <source>
        <dbReference type="EMBL" id="KAJ7349800.1"/>
    </source>
</evidence>
<accession>A0AAD7A581</accession>
<proteinExistence type="predicted"/>
<dbReference type="AlphaFoldDB" id="A0AAD7A581"/>
<gene>
    <name evidence="1" type="ORF">DFH08DRAFT_807145</name>
</gene>
<sequence>MFGAKGFCRSSAFAACSGSGSGTAAAVALAADVELLGIAVISGFKGVGALHSAVCGSMAALKHMQTLGSGSRTYKRQYSGNVAVQRQLNSTLAAVFLWSAALILRHAALCSGTFTSYIGLYPHSWHHCDENNLSGLLAARGPVLWLTIWNTYPPLIGLVKQGNADFSCAAAVCVNQDSGAALLRHFSAAKIGLFRVSHTAYSGIPVVDRGTHTS</sequence>